<evidence type="ECO:0000313" key="2">
    <source>
        <dbReference type="EMBL" id="KAK8833892.1"/>
    </source>
</evidence>
<evidence type="ECO:0000313" key="3">
    <source>
        <dbReference type="EMBL" id="KAK8863833.1"/>
    </source>
</evidence>
<keyword evidence="1" id="KW-0175">Coiled coil</keyword>
<accession>A0ABR2IKZ2</accession>
<dbReference type="EMBL" id="JAPFFF010000017">
    <property type="protein sequence ID" value="KAK8863833.1"/>
    <property type="molecule type" value="Genomic_DNA"/>
</dbReference>
<protein>
    <submittedName>
        <fullName evidence="3">Uncharacterized protein</fullName>
    </submittedName>
</protein>
<sequence length="1006" mass="118338">MDDVSTTEYISNSDLNDVDDQLHFQLITEENERLKIEIQNLRIQFDQAINIRKDLDQLHSENLELLTKLRATESAKEELERRIQLNLNSYHDQLEKAKNEASMKLNNAQQEINNLQEQLSQIKKEPIVNSNENDNKIQEILFKVDAETKRCQALQEKLNQIIERCSSFFQITFPSTDSIISYLSTTTLNLQTQNNPSSNNDEIQYSLSIKKLSNKLQKEQMKRRAIQNELSEKISQFQLAQSSYDTQLNTAKREINELKGKIQRDELFHQKVVGQLEESLKKARDELLSKKYESSLLDSFIHQNISNNQKQSQSFQSDQNNDSKLNEYKKMRKQSLCCIKRLKDRLSNVQKQLSQSELNNNIITEELTKLKESYSELQRSFESQKNQLDIQLKQNEFLENERKAIQNELVKITTQTENEENKRISELQKKLNEFDNSNENLKKENLSLRDQIRQIKSQNANLQTELTSNKNDLKQTEITIQEIKSENRELKSKLSSIPKPLIIDDILPRSCFMCPNAPLPLTQSLNELCSQEQISPASKISMALSLFQSYYSKQIESMKKVIHDMTNDSNHSKQLKSTIDSFILQISKIDKIHDDVDELTNVLSQFHQNYEKLENEKRVNDQILREFGHKLKIPEDQISIQSILTTANQFIKLQECFMSKNDQLKNVRKQKKMMNDKMNTEIELLRKQLYESQSFKKEMESEIIEKTEKIHQLEITNHENSFKLKELEENIESLKKNHENDILQLKTQTSNEFEASRSSFIKDIEEKDSQIMKMKKKIDSYEQSRALHKKAICILKKKLKQSLDLISENKKKNLEEKEKLMKKIEDEKSYIQKVNNDTVQKLRDQCSELRLSLTKLNELLKDSEDKCSKYHKELSALKRQKQKLEERLNSQQESIERERKIMDSQLHSALLNADMKANNQMINVKSQIEAEKQKIFAYFAEEFRSFFDPNEQIDVNTYQSIVRRAKNELNRLQSSDNAIRRLTNATTFQSTEEAVTQFMMQHRQQF</sequence>
<feature type="coiled-coil region" evidence="1">
    <location>
        <begin position="24"/>
        <end position="164"/>
    </location>
</feature>
<dbReference type="Proteomes" id="UP001470230">
    <property type="component" value="Unassembled WGS sequence"/>
</dbReference>
<dbReference type="EMBL" id="JAPFFF010000613">
    <property type="protein sequence ID" value="KAK8833892.1"/>
    <property type="molecule type" value="Genomic_DNA"/>
</dbReference>
<comment type="caution">
    <text evidence="3">The sequence shown here is derived from an EMBL/GenBank/DDBJ whole genome shotgun (WGS) entry which is preliminary data.</text>
</comment>
<evidence type="ECO:0000256" key="1">
    <source>
        <dbReference type="SAM" id="Coils"/>
    </source>
</evidence>
<reference evidence="3 4" key="1">
    <citation type="submission" date="2024-04" db="EMBL/GenBank/DDBJ databases">
        <title>Tritrichomonas musculus Genome.</title>
        <authorList>
            <person name="Alves-Ferreira E."/>
            <person name="Grigg M."/>
            <person name="Lorenzi H."/>
            <person name="Galac M."/>
        </authorList>
    </citation>
    <scope>NUCLEOTIDE SEQUENCE [LARGE SCALE GENOMIC DNA]</scope>
    <source>
        <strain evidence="3 4">EAF2021</strain>
    </source>
</reference>
<feature type="coiled-coil region" evidence="1">
    <location>
        <begin position="209"/>
        <end position="261"/>
    </location>
</feature>
<evidence type="ECO:0000313" key="4">
    <source>
        <dbReference type="Proteomes" id="UP001470230"/>
    </source>
</evidence>
<feature type="coiled-coil region" evidence="1">
    <location>
        <begin position="339"/>
        <end position="493"/>
    </location>
</feature>
<organism evidence="3 4">
    <name type="scientific">Tritrichomonas musculus</name>
    <dbReference type="NCBI Taxonomy" id="1915356"/>
    <lineage>
        <taxon>Eukaryota</taxon>
        <taxon>Metamonada</taxon>
        <taxon>Parabasalia</taxon>
        <taxon>Tritrichomonadida</taxon>
        <taxon>Tritrichomonadidae</taxon>
        <taxon>Tritrichomonas</taxon>
    </lineage>
</organism>
<proteinExistence type="predicted"/>
<name>A0ABR2IKZ2_9EUKA</name>
<gene>
    <name evidence="3" type="ORF">M9Y10_011523</name>
    <name evidence="2" type="ORF">M9Y10_039990</name>
</gene>
<feature type="coiled-coil region" evidence="1">
    <location>
        <begin position="668"/>
        <end position="901"/>
    </location>
</feature>
<keyword evidence="4" id="KW-1185">Reference proteome</keyword>